<feature type="transmembrane region" description="Helical" evidence="2">
    <location>
        <begin position="69"/>
        <end position="90"/>
    </location>
</feature>
<dbReference type="InterPro" id="IPR036259">
    <property type="entry name" value="MFS_trans_sf"/>
</dbReference>
<feature type="transmembrane region" description="Helical" evidence="2">
    <location>
        <begin position="97"/>
        <end position="115"/>
    </location>
</feature>
<feature type="transmembrane region" description="Helical" evidence="2">
    <location>
        <begin position="291"/>
        <end position="309"/>
    </location>
</feature>
<comment type="subcellular location">
    <subcellularLocation>
        <location evidence="1">Membrane</location>
        <topology evidence="1">Multi-pass membrane protein</topology>
    </subcellularLocation>
</comment>
<feature type="transmembrane region" description="Helical" evidence="2">
    <location>
        <begin position="154"/>
        <end position="175"/>
    </location>
</feature>
<feature type="transmembrane region" description="Helical" evidence="2">
    <location>
        <begin position="348"/>
        <end position="366"/>
    </location>
</feature>
<dbReference type="EMBL" id="VSWD01000011">
    <property type="protein sequence ID" value="KAK3087545.1"/>
    <property type="molecule type" value="Genomic_DNA"/>
</dbReference>
<feature type="transmembrane region" description="Helical" evidence="2">
    <location>
        <begin position="257"/>
        <end position="279"/>
    </location>
</feature>
<keyword evidence="2" id="KW-0812">Transmembrane</keyword>
<dbReference type="InterPro" id="IPR020846">
    <property type="entry name" value="MFS_dom"/>
</dbReference>
<dbReference type="Gene3D" id="1.20.1250.20">
    <property type="entry name" value="MFS general substrate transporter like domains"/>
    <property type="match status" value="1"/>
</dbReference>
<feature type="transmembrane region" description="Helical" evidence="2">
    <location>
        <begin position="29"/>
        <end position="49"/>
    </location>
</feature>
<evidence type="ECO:0000256" key="1">
    <source>
        <dbReference type="ARBA" id="ARBA00004141"/>
    </source>
</evidence>
<protein>
    <recommendedName>
        <fullName evidence="3">Major facilitator superfamily (MFS) profile domain-containing protein</fullName>
    </recommendedName>
</protein>
<feature type="transmembrane region" description="Helical" evidence="2">
    <location>
        <begin position="416"/>
        <end position="438"/>
    </location>
</feature>
<comment type="caution">
    <text evidence="4">The sequence shown here is derived from an EMBL/GenBank/DDBJ whole genome shotgun (WGS) entry which is preliminary data.</text>
</comment>
<evidence type="ECO:0000259" key="3">
    <source>
        <dbReference type="PROSITE" id="PS50850"/>
    </source>
</evidence>
<dbReference type="GO" id="GO:0008028">
    <property type="term" value="F:monocarboxylic acid transmembrane transporter activity"/>
    <property type="evidence" value="ECO:0007669"/>
    <property type="project" value="TreeGrafter"/>
</dbReference>
<dbReference type="Proteomes" id="UP001186944">
    <property type="component" value="Unassembled WGS sequence"/>
</dbReference>
<feature type="domain" description="Major facilitator superfamily (MFS) profile" evidence="3">
    <location>
        <begin position="27"/>
        <end position="437"/>
    </location>
</feature>
<feature type="transmembrane region" description="Helical" evidence="2">
    <location>
        <begin position="187"/>
        <end position="206"/>
    </location>
</feature>
<feature type="transmembrane region" description="Helical" evidence="2">
    <location>
        <begin position="378"/>
        <end position="396"/>
    </location>
</feature>
<dbReference type="PANTHER" id="PTHR11360:SF310">
    <property type="entry name" value="MONOCARBOXYLATE TRANSPORTER 9-LIKE"/>
    <property type="match status" value="1"/>
</dbReference>
<dbReference type="Pfam" id="PF07690">
    <property type="entry name" value="MFS_1"/>
    <property type="match status" value="1"/>
</dbReference>
<name>A0AA88XLE2_PINIB</name>
<keyword evidence="2" id="KW-1133">Transmembrane helix</keyword>
<dbReference type="PANTHER" id="PTHR11360">
    <property type="entry name" value="MONOCARBOXYLATE TRANSPORTER"/>
    <property type="match status" value="1"/>
</dbReference>
<evidence type="ECO:0000313" key="5">
    <source>
        <dbReference type="Proteomes" id="UP001186944"/>
    </source>
</evidence>
<organism evidence="4 5">
    <name type="scientific">Pinctada imbricata</name>
    <name type="common">Atlantic pearl-oyster</name>
    <name type="synonym">Pinctada martensii</name>
    <dbReference type="NCBI Taxonomy" id="66713"/>
    <lineage>
        <taxon>Eukaryota</taxon>
        <taxon>Metazoa</taxon>
        <taxon>Spiralia</taxon>
        <taxon>Lophotrochozoa</taxon>
        <taxon>Mollusca</taxon>
        <taxon>Bivalvia</taxon>
        <taxon>Autobranchia</taxon>
        <taxon>Pteriomorphia</taxon>
        <taxon>Pterioida</taxon>
        <taxon>Pterioidea</taxon>
        <taxon>Pteriidae</taxon>
        <taxon>Pinctada</taxon>
    </lineage>
</organism>
<dbReference type="PROSITE" id="PS50850">
    <property type="entry name" value="MFS"/>
    <property type="match status" value="1"/>
</dbReference>
<feature type="transmembrane region" description="Helical" evidence="2">
    <location>
        <begin position="121"/>
        <end position="142"/>
    </location>
</feature>
<accession>A0AA88XLE2</accession>
<gene>
    <name evidence="4" type="ORF">FSP39_007370</name>
</gene>
<feature type="transmembrane region" description="Helical" evidence="2">
    <location>
        <begin position="321"/>
        <end position="342"/>
    </location>
</feature>
<dbReference type="AlphaFoldDB" id="A0AA88XLE2"/>
<evidence type="ECO:0000256" key="2">
    <source>
        <dbReference type="SAM" id="Phobius"/>
    </source>
</evidence>
<dbReference type="InterPro" id="IPR011701">
    <property type="entry name" value="MFS"/>
</dbReference>
<keyword evidence="5" id="KW-1185">Reference proteome</keyword>
<reference evidence="4" key="1">
    <citation type="submission" date="2019-08" db="EMBL/GenBank/DDBJ databases">
        <title>The improved chromosome-level genome for the pearl oyster Pinctada fucata martensii using PacBio sequencing and Hi-C.</title>
        <authorList>
            <person name="Zheng Z."/>
        </authorList>
    </citation>
    <scope>NUCLEOTIDE SEQUENCE</scope>
    <source>
        <strain evidence="4">ZZ-2019</strain>
        <tissue evidence="4">Adductor muscle</tissue>
    </source>
</reference>
<dbReference type="GO" id="GO:0016020">
    <property type="term" value="C:membrane"/>
    <property type="evidence" value="ECO:0007669"/>
    <property type="project" value="UniProtKB-SubCell"/>
</dbReference>
<sequence length="481" mass="52345">MDLISTQSSLLCIFSSHRKNSKCQIQRKWVVLIAGFFSMFISASIPFNLSVLYVEFLREFGKSKAETALVQSVCSGTFLCAGFLSGSLVTRFGPRKCCIMGGLIAGIGISVSYFAMDIVFLVISIGAVAGFGLSMTYISTSSCVAQHFEGQSKLLALSFITFGSGLGSMTVPQAMDVMLRNFDWRGTLLVISAVCLNICVFGSVYVQPKPTDVNSNEKKTKQRRRSSISIQSNENESMKIQVGIIESFKTILGHKPFVFYILAIGAAISAYNAILVFFIDYYESKGFERETSLMLLLATNLSSSCFRFLPGLVLQSPRVPVLAIPCAALFLGTGTLALYPLADSLTHFIPVACMFGATLGCFVAAISLTTMEITGQKYFSTGVGVTMSMSGIMTAFSGPISGFLRDTTGSYDLCFFTSSGCLLVTFIFLSSVAVNGYIKDRKLEKELSLKDISSRRPARRHSSIFPWKKGVDIMNSVYSIS</sequence>
<keyword evidence="2" id="KW-0472">Membrane</keyword>
<evidence type="ECO:0000313" key="4">
    <source>
        <dbReference type="EMBL" id="KAK3087545.1"/>
    </source>
</evidence>
<dbReference type="InterPro" id="IPR050327">
    <property type="entry name" value="Proton-linked_MCT"/>
</dbReference>
<proteinExistence type="predicted"/>
<dbReference type="SUPFAM" id="SSF103473">
    <property type="entry name" value="MFS general substrate transporter"/>
    <property type="match status" value="1"/>
</dbReference>